<dbReference type="AlphaFoldDB" id="A0A238J1W0"/>
<feature type="transmembrane region" description="Helical" evidence="1">
    <location>
        <begin position="67"/>
        <end position="89"/>
    </location>
</feature>
<accession>A0A238J1W0</accession>
<proteinExistence type="predicted"/>
<sequence length="147" mass="15539">MRAFGALMSRMSGFRCTECGAVLRYFPLLGTAEGGLGGQSAEAVACDVCGAGMCLVEHRGWWSPFRLVIGILPELVLAFAVLLIVRWLMDATLVSGVGVVLVVLGKAALFLPVGMAVAVLENRANHRVSAVASLYSARGREDLEDAT</sequence>
<reference evidence="2 3" key="1">
    <citation type="submission" date="2017-05" db="EMBL/GenBank/DDBJ databases">
        <authorList>
            <person name="Song R."/>
            <person name="Chenine A.L."/>
            <person name="Ruprecht R.M."/>
        </authorList>
    </citation>
    <scope>NUCLEOTIDE SEQUENCE [LARGE SCALE GENOMIC DNA]</scope>
    <source>
        <strain evidence="2 3">CECT 8489</strain>
    </source>
</reference>
<keyword evidence="1" id="KW-0472">Membrane</keyword>
<gene>
    <name evidence="2" type="ORF">BOA8489_02437</name>
</gene>
<dbReference type="EMBL" id="FXXQ01000008">
    <property type="protein sequence ID" value="SMX24313.1"/>
    <property type="molecule type" value="Genomic_DNA"/>
</dbReference>
<name>A0A238J1W0_9RHOB</name>
<protein>
    <submittedName>
        <fullName evidence="2">Uncharacterized protein</fullName>
    </submittedName>
</protein>
<keyword evidence="3" id="KW-1185">Reference proteome</keyword>
<dbReference type="Proteomes" id="UP000201838">
    <property type="component" value="Unassembled WGS sequence"/>
</dbReference>
<evidence type="ECO:0000313" key="2">
    <source>
        <dbReference type="EMBL" id="SMX24313.1"/>
    </source>
</evidence>
<keyword evidence="1" id="KW-0812">Transmembrane</keyword>
<organism evidence="2 3">
    <name type="scientific">Boseongicola aestuarii</name>
    <dbReference type="NCBI Taxonomy" id="1470561"/>
    <lineage>
        <taxon>Bacteria</taxon>
        <taxon>Pseudomonadati</taxon>
        <taxon>Pseudomonadota</taxon>
        <taxon>Alphaproteobacteria</taxon>
        <taxon>Rhodobacterales</taxon>
        <taxon>Paracoccaceae</taxon>
        <taxon>Boseongicola</taxon>
    </lineage>
</organism>
<keyword evidence="1" id="KW-1133">Transmembrane helix</keyword>
<feature type="transmembrane region" description="Helical" evidence="1">
    <location>
        <begin position="95"/>
        <end position="120"/>
    </location>
</feature>
<evidence type="ECO:0000256" key="1">
    <source>
        <dbReference type="SAM" id="Phobius"/>
    </source>
</evidence>
<dbReference type="RefSeq" id="WP_093974279.1">
    <property type="nucleotide sequence ID" value="NZ_FXXQ01000008.1"/>
</dbReference>
<evidence type="ECO:0000313" key="3">
    <source>
        <dbReference type="Proteomes" id="UP000201838"/>
    </source>
</evidence>